<gene>
    <name evidence="1" type="ORF">GCM10007977_025010</name>
</gene>
<sequence length="266" mass="28723">MDTTPSEPGNGWTTEDTAAARAAAGDLPAEVETSDGRTVMVVLDELYDFAHHRAPAGGGRAGALQRMLHDLVRAGRKNDLVHIEDPKDPAVPTQRATVGQLAAAFGEPRPLPAGTVTVHQLTGDGVCWREFHHHPRNDAEAEQLYERIERGFRMATTMVTRDGAHQLGAHGTHPATPAPVASRPDIPTETTTATVYRSPRRPDDPWSLGIGFDDFLTHLPAGEHAPLDAADAALAATGLRRTSDWRPHFPRGSWGWRTANVTRDGG</sequence>
<reference evidence="1" key="1">
    <citation type="journal article" date="2014" name="Int. J. Syst. Evol. Microbiol.">
        <title>Complete genome sequence of Corynebacterium casei LMG S-19264T (=DSM 44701T), isolated from a smear-ripened cheese.</title>
        <authorList>
            <consortium name="US DOE Joint Genome Institute (JGI-PGF)"/>
            <person name="Walter F."/>
            <person name="Albersmeier A."/>
            <person name="Kalinowski J."/>
            <person name="Ruckert C."/>
        </authorList>
    </citation>
    <scope>NUCLEOTIDE SEQUENCE</scope>
    <source>
        <strain evidence="1">JCM 19831</strain>
    </source>
</reference>
<proteinExistence type="predicted"/>
<dbReference type="AlphaFoldDB" id="A0A917TH95"/>
<protein>
    <submittedName>
        <fullName evidence="1">Uncharacterized protein</fullName>
    </submittedName>
</protein>
<dbReference type="RefSeq" id="WP_190249950.1">
    <property type="nucleotide sequence ID" value="NZ_BMPI01000010.1"/>
</dbReference>
<evidence type="ECO:0000313" key="1">
    <source>
        <dbReference type="EMBL" id="GGM22818.1"/>
    </source>
</evidence>
<name>A0A917TH95_9ACTN</name>
<evidence type="ECO:0000313" key="2">
    <source>
        <dbReference type="Proteomes" id="UP000642070"/>
    </source>
</evidence>
<organism evidence="1 2">
    <name type="scientific">Dactylosporangium sucinum</name>
    <dbReference type="NCBI Taxonomy" id="1424081"/>
    <lineage>
        <taxon>Bacteria</taxon>
        <taxon>Bacillati</taxon>
        <taxon>Actinomycetota</taxon>
        <taxon>Actinomycetes</taxon>
        <taxon>Micromonosporales</taxon>
        <taxon>Micromonosporaceae</taxon>
        <taxon>Dactylosporangium</taxon>
    </lineage>
</organism>
<comment type="caution">
    <text evidence="1">The sequence shown here is derived from an EMBL/GenBank/DDBJ whole genome shotgun (WGS) entry which is preliminary data.</text>
</comment>
<reference evidence="1" key="2">
    <citation type="submission" date="2020-09" db="EMBL/GenBank/DDBJ databases">
        <authorList>
            <person name="Sun Q."/>
            <person name="Ohkuma M."/>
        </authorList>
    </citation>
    <scope>NUCLEOTIDE SEQUENCE</scope>
    <source>
        <strain evidence="1">JCM 19831</strain>
    </source>
</reference>
<dbReference type="Proteomes" id="UP000642070">
    <property type="component" value="Unassembled WGS sequence"/>
</dbReference>
<accession>A0A917TH95</accession>
<keyword evidence="2" id="KW-1185">Reference proteome</keyword>
<dbReference type="EMBL" id="BMPI01000010">
    <property type="protein sequence ID" value="GGM22818.1"/>
    <property type="molecule type" value="Genomic_DNA"/>
</dbReference>